<dbReference type="Proteomes" id="UP001271648">
    <property type="component" value="Unassembled WGS sequence"/>
</dbReference>
<proteinExistence type="predicted"/>
<organism evidence="1 2">
    <name type="scientific">Sporosarcina thermotolerans</name>
    <dbReference type="NCBI Taxonomy" id="633404"/>
    <lineage>
        <taxon>Bacteria</taxon>
        <taxon>Bacillati</taxon>
        <taxon>Bacillota</taxon>
        <taxon>Bacilli</taxon>
        <taxon>Bacillales</taxon>
        <taxon>Caryophanaceae</taxon>
        <taxon>Sporosarcina</taxon>
    </lineage>
</organism>
<name>A0AAW9ABL5_9BACL</name>
<dbReference type="Pfam" id="PF20119">
    <property type="entry name" value="DUF6509"/>
    <property type="match status" value="1"/>
</dbReference>
<dbReference type="EMBL" id="JAUBDJ010000013">
    <property type="protein sequence ID" value="MDW0118434.1"/>
    <property type="molecule type" value="Genomic_DNA"/>
</dbReference>
<keyword evidence="2" id="KW-1185">Reference proteome</keyword>
<protein>
    <submittedName>
        <fullName evidence="1">DUF6509 family protein</fullName>
    </submittedName>
</protein>
<evidence type="ECO:0000313" key="2">
    <source>
        <dbReference type="Proteomes" id="UP001271648"/>
    </source>
</evidence>
<gene>
    <name evidence="1" type="ORF">QTL97_16005</name>
</gene>
<dbReference type="AlphaFoldDB" id="A0AAW9ABL5"/>
<dbReference type="RefSeq" id="WP_283732407.1">
    <property type="nucleotide sequence ID" value="NZ_CP125968.1"/>
</dbReference>
<dbReference type="InterPro" id="IPR045424">
    <property type="entry name" value="DUF6509"/>
</dbReference>
<evidence type="ECO:0000313" key="1">
    <source>
        <dbReference type="EMBL" id="MDW0118434.1"/>
    </source>
</evidence>
<comment type="caution">
    <text evidence="1">The sequence shown here is derived from an EMBL/GenBank/DDBJ whole genome shotgun (WGS) entry which is preliminary data.</text>
</comment>
<sequence>MEVIEYSMNELIDPTGILSGRRFEFRIYVKFDEEDELYTEQGTGIRVIYAMEGEEGKVVSYNLFERANDKVLDFALEEDEEAEIAAFCVEHLTED</sequence>
<reference evidence="1 2" key="1">
    <citation type="submission" date="2023-06" db="EMBL/GenBank/DDBJ databases">
        <title>Sporosarcina sp. nov., isolated from Korean traditional fermented seafood 'Jeotgal'.</title>
        <authorList>
            <person name="Yang A.I."/>
            <person name="Shin N.-R."/>
        </authorList>
    </citation>
    <scope>NUCLEOTIDE SEQUENCE [LARGE SCALE GENOMIC DNA]</scope>
    <source>
        <strain evidence="1 2">KCTC43456</strain>
    </source>
</reference>
<accession>A0AAW9ABL5</accession>